<organism evidence="2 3">
    <name type="scientific">Ustilago hordei</name>
    <name type="common">Barley covered smut fungus</name>
    <dbReference type="NCBI Taxonomy" id="120017"/>
    <lineage>
        <taxon>Eukaryota</taxon>
        <taxon>Fungi</taxon>
        <taxon>Dikarya</taxon>
        <taxon>Basidiomycota</taxon>
        <taxon>Ustilaginomycotina</taxon>
        <taxon>Ustilaginomycetes</taxon>
        <taxon>Ustilaginales</taxon>
        <taxon>Ustilaginaceae</taxon>
        <taxon>Ustilago</taxon>
    </lineage>
</organism>
<dbReference type="Proteomes" id="UP000006174">
    <property type="component" value="Unassembled WGS sequence"/>
</dbReference>
<sequence length="252" mass="27745">MSLRQTQTQVQPASRSLRQTQVRPVNILDNSTSLRQTQVQPSSRSPQQTQVWHLTSVPAALNIPSADQCLSLLLNLQQHLPPPQPNTTLELNAFDPTTSPACIGSMQLQQQTWEHLLQDYPDKCYSTQVAGMICHGCLLGYDSPLCQANCHIANLPIDTDSHAHLHRKIFACLGKGHLTMVPPTSALIKSPIGVIPKPRSTKLCTIHHLSHPRHPASSTLPSVNAGIHPSFVHIQYKSIHQLVTSRMPFGTS</sequence>
<keyword evidence="3" id="KW-1185">Reference proteome</keyword>
<dbReference type="EMBL" id="CAGI01000082">
    <property type="protein sequence ID" value="CCF48092.1"/>
    <property type="molecule type" value="Genomic_DNA"/>
</dbReference>
<gene>
    <name evidence="2" type="ORF">UHOR_12731</name>
</gene>
<proteinExistence type="predicted"/>
<evidence type="ECO:0000313" key="3">
    <source>
        <dbReference type="Proteomes" id="UP000006174"/>
    </source>
</evidence>
<dbReference type="eggNOG" id="KOG0017">
    <property type="taxonomic scope" value="Eukaryota"/>
</dbReference>
<reference evidence="2 3" key="1">
    <citation type="journal article" date="2012" name="Plant Cell">
        <title>Genome comparison of barley and maize smut fungi reveals targeted loss of RNA silencing components and species-specific presence of transposable elements.</title>
        <authorList>
            <person name="Laurie J.D."/>
            <person name="Ali S."/>
            <person name="Linning R."/>
            <person name="Mannhaupt G."/>
            <person name="Wong P."/>
            <person name="Gueldener U."/>
            <person name="Muensterkoetter M."/>
            <person name="Moore R."/>
            <person name="Kahmann R."/>
            <person name="Bakkeren G."/>
            <person name="Schirawski J."/>
        </authorList>
    </citation>
    <scope>NUCLEOTIDE SEQUENCE [LARGE SCALE GENOMIC DNA]</scope>
    <source>
        <strain evidence="3">Uh4875-4</strain>
    </source>
</reference>
<feature type="region of interest" description="Disordered" evidence="1">
    <location>
        <begin position="1"/>
        <end position="23"/>
    </location>
</feature>
<protein>
    <submittedName>
        <fullName evidence="2">Uncharacterized protein</fullName>
    </submittedName>
</protein>
<evidence type="ECO:0000256" key="1">
    <source>
        <dbReference type="SAM" id="MobiDB-lite"/>
    </source>
</evidence>
<evidence type="ECO:0000313" key="2">
    <source>
        <dbReference type="EMBL" id="CCF48092.1"/>
    </source>
</evidence>
<dbReference type="HOGENOM" id="CLU_1103466_0_0_1"/>
<comment type="caution">
    <text evidence="2">The sequence shown here is derived from an EMBL/GenBank/DDBJ whole genome shotgun (WGS) entry which is preliminary data.</text>
</comment>
<accession>I2FME9</accession>
<name>I2FME9_USTHO</name>
<dbReference type="AlphaFoldDB" id="I2FME9"/>